<sequence>MLQVYAIGFSITSPSFVILLPASACFVCDVRFFFGC</sequence>
<evidence type="ECO:0000313" key="2">
    <source>
        <dbReference type="EMBL" id="JAD56132.1"/>
    </source>
</evidence>
<organism evidence="2">
    <name type="scientific">Arundo donax</name>
    <name type="common">Giant reed</name>
    <name type="synonym">Donax arundinaceus</name>
    <dbReference type="NCBI Taxonomy" id="35708"/>
    <lineage>
        <taxon>Eukaryota</taxon>
        <taxon>Viridiplantae</taxon>
        <taxon>Streptophyta</taxon>
        <taxon>Embryophyta</taxon>
        <taxon>Tracheophyta</taxon>
        <taxon>Spermatophyta</taxon>
        <taxon>Magnoliopsida</taxon>
        <taxon>Liliopsida</taxon>
        <taxon>Poales</taxon>
        <taxon>Poaceae</taxon>
        <taxon>PACMAD clade</taxon>
        <taxon>Arundinoideae</taxon>
        <taxon>Arundineae</taxon>
        <taxon>Arundo</taxon>
    </lineage>
</organism>
<keyword evidence="1" id="KW-0812">Transmembrane</keyword>
<dbReference type="EMBL" id="GBRH01241763">
    <property type="protein sequence ID" value="JAD56132.1"/>
    <property type="molecule type" value="Transcribed_RNA"/>
</dbReference>
<name>A0A0A9BA28_ARUDO</name>
<keyword evidence="1" id="KW-0472">Membrane</keyword>
<evidence type="ECO:0000256" key="1">
    <source>
        <dbReference type="SAM" id="Phobius"/>
    </source>
</evidence>
<reference evidence="2" key="1">
    <citation type="submission" date="2014-09" db="EMBL/GenBank/DDBJ databases">
        <authorList>
            <person name="Magalhaes I.L.F."/>
            <person name="Oliveira U."/>
            <person name="Santos F.R."/>
            <person name="Vidigal T.H.D.A."/>
            <person name="Brescovit A.D."/>
            <person name="Santos A.J."/>
        </authorList>
    </citation>
    <scope>NUCLEOTIDE SEQUENCE</scope>
    <source>
        <tissue evidence="2">Shoot tissue taken approximately 20 cm above the soil surface</tissue>
    </source>
</reference>
<keyword evidence="1" id="KW-1133">Transmembrane helix</keyword>
<accession>A0A0A9BA28</accession>
<dbReference type="AlphaFoldDB" id="A0A0A9BA28"/>
<reference evidence="2" key="2">
    <citation type="journal article" date="2015" name="Data Brief">
        <title>Shoot transcriptome of the giant reed, Arundo donax.</title>
        <authorList>
            <person name="Barrero R.A."/>
            <person name="Guerrero F.D."/>
            <person name="Moolhuijzen P."/>
            <person name="Goolsby J.A."/>
            <person name="Tidwell J."/>
            <person name="Bellgard S.E."/>
            <person name="Bellgard M.I."/>
        </authorList>
    </citation>
    <scope>NUCLEOTIDE SEQUENCE</scope>
    <source>
        <tissue evidence="2">Shoot tissue taken approximately 20 cm above the soil surface</tissue>
    </source>
</reference>
<feature type="transmembrane region" description="Helical" evidence="1">
    <location>
        <begin position="6"/>
        <end position="34"/>
    </location>
</feature>
<proteinExistence type="predicted"/>
<protein>
    <submittedName>
        <fullName evidence="2">Uncharacterized protein</fullName>
    </submittedName>
</protein>